<dbReference type="PANTHER" id="PTHR32183:SF6">
    <property type="entry name" value="CYSTEINE SULFINATE DESULFINASE_CYSTEINE DESULFURASE AND RELATED ENZYMES"/>
    <property type="match status" value="1"/>
</dbReference>
<dbReference type="Pfam" id="PF05724">
    <property type="entry name" value="TPMT"/>
    <property type="match status" value="1"/>
</dbReference>
<dbReference type="InterPro" id="IPR029063">
    <property type="entry name" value="SAM-dependent_MTases_sf"/>
</dbReference>
<dbReference type="RefSeq" id="WP_341475763.1">
    <property type="nucleotide sequence ID" value="NZ_AMRU01000003.1"/>
</dbReference>
<keyword evidence="6" id="KW-1185">Reference proteome</keyword>
<dbReference type="InterPro" id="IPR008854">
    <property type="entry name" value="TPMT"/>
</dbReference>
<evidence type="ECO:0000256" key="1">
    <source>
        <dbReference type="ARBA" id="ARBA00022553"/>
    </source>
</evidence>
<sequence length="197" mass="23089">MMDSNKNFWEERYEENRTGWDIGEISTPLKNYIDQLQDQDLKILIPGGGNSYEAEYLFQNGFKNVHVVDIASQPLQNLKNRVPDFPESHLHHENFFSHQERYDLILEQTFFCALQPKIRASYAEKVSELLEENGKIAGILFNFEFTNDGPPFGGSKDEYLTYFSPYFKIDIFEECYNSIPPRQGKELFFKFSKKPEA</sequence>
<evidence type="ECO:0000313" key="5">
    <source>
        <dbReference type="EMBL" id="APU67200.1"/>
    </source>
</evidence>
<reference evidence="5 6" key="1">
    <citation type="submission" date="2016-07" db="EMBL/GenBank/DDBJ databases">
        <title>Multi-omics approach to identify versatile polysaccharide utilization systems of a marine flavobacterium Gramella flava.</title>
        <authorList>
            <person name="Tang K."/>
        </authorList>
    </citation>
    <scope>NUCLEOTIDE SEQUENCE [LARGE SCALE GENOMIC DNA]</scope>
    <source>
        <strain evidence="5 6">JLT2011</strain>
    </source>
</reference>
<dbReference type="GO" id="GO:0008757">
    <property type="term" value="F:S-adenosylmethionine-dependent methyltransferase activity"/>
    <property type="evidence" value="ECO:0007669"/>
    <property type="project" value="InterPro"/>
</dbReference>
<keyword evidence="2" id="KW-0489">Methyltransferase</keyword>
<dbReference type="SUPFAM" id="SSF53335">
    <property type="entry name" value="S-adenosyl-L-methionine-dependent methyltransferases"/>
    <property type="match status" value="1"/>
</dbReference>
<dbReference type="PROSITE" id="PS51585">
    <property type="entry name" value="SAM_MT_TPMT"/>
    <property type="match status" value="1"/>
</dbReference>
<dbReference type="Gene3D" id="3.40.50.150">
    <property type="entry name" value="Vaccinia Virus protein VP39"/>
    <property type="match status" value="1"/>
</dbReference>
<evidence type="ECO:0000256" key="3">
    <source>
        <dbReference type="ARBA" id="ARBA00022679"/>
    </source>
</evidence>
<protein>
    <submittedName>
        <fullName evidence="5">Uncharacterized protein</fullName>
    </submittedName>
</protein>
<evidence type="ECO:0000313" key="6">
    <source>
        <dbReference type="Proteomes" id="UP000186230"/>
    </source>
</evidence>
<dbReference type="PANTHER" id="PTHR32183">
    <property type="match status" value="1"/>
</dbReference>
<keyword evidence="4" id="KW-0949">S-adenosyl-L-methionine</keyword>
<dbReference type="EMBL" id="CP016359">
    <property type="protein sequence ID" value="APU67200.1"/>
    <property type="molecule type" value="Genomic_DNA"/>
</dbReference>
<organism evidence="5 6">
    <name type="scientific">Christiangramia flava JLT2011</name>
    <dbReference type="NCBI Taxonomy" id="1229726"/>
    <lineage>
        <taxon>Bacteria</taxon>
        <taxon>Pseudomonadati</taxon>
        <taxon>Bacteroidota</taxon>
        <taxon>Flavobacteriia</taxon>
        <taxon>Flavobacteriales</taxon>
        <taxon>Flavobacteriaceae</taxon>
        <taxon>Christiangramia</taxon>
    </lineage>
</organism>
<evidence type="ECO:0000256" key="2">
    <source>
        <dbReference type="ARBA" id="ARBA00022603"/>
    </source>
</evidence>
<accession>A0A1L7I0R8</accession>
<proteinExistence type="predicted"/>
<dbReference type="GO" id="GO:0032259">
    <property type="term" value="P:methylation"/>
    <property type="evidence" value="ECO:0007669"/>
    <property type="project" value="UniProtKB-KW"/>
</dbReference>
<name>A0A1L7I0R8_9FLAO</name>
<evidence type="ECO:0000256" key="4">
    <source>
        <dbReference type="ARBA" id="ARBA00022691"/>
    </source>
</evidence>
<keyword evidence="1" id="KW-0597">Phosphoprotein</keyword>
<dbReference type="AlphaFoldDB" id="A0A1L7I0R8"/>
<gene>
    <name evidence="5" type="ORF">GRFL_0476</name>
</gene>
<dbReference type="KEGG" id="gfl:GRFL_0476"/>
<dbReference type="Proteomes" id="UP000186230">
    <property type="component" value="Chromosome"/>
</dbReference>
<dbReference type="STRING" id="1229726.GRFL_0476"/>
<keyword evidence="3" id="KW-0808">Transferase</keyword>